<keyword evidence="4 10" id="KW-0808">Transferase</keyword>
<keyword evidence="6 10" id="KW-0547">Nucleotide-binding</keyword>
<comment type="caution">
    <text evidence="12">The sequence shown here is derived from an EMBL/GenBank/DDBJ whole genome shotgun (WGS) entry which is preliminary data.</text>
</comment>
<dbReference type="Gene3D" id="3.40.50.300">
    <property type="entry name" value="P-loop containing nucleotide triphosphate hydrolases"/>
    <property type="match status" value="1"/>
</dbReference>
<dbReference type="NCBIfam" id="TIGR00041">
    <property type="entry name" value="DTMP_kinase"/>
    <property type="match status" value="1"/>
</dbReference>
<dbReference type="PROSITE" id="PS01331">
    <property type="entry name" value="THYMIDYLATE_KINASE"/>
    <property type="match status" value="1"/>
</dbReference>
<reference evidence="12 13" key="1">
    <citation type="submission" date="2010-08" db="EMBL/GenBank/DDBJ databases">
        <authorList>
            <person name="Durkin A.S."/>
            <person name="Madupu R."/>
            <person name="Torralba M."/>
            <person name="Gillis M."/>
            <person name="Methe B."/>
            <person name="Sutton G."/>
            <person name="Nelson K.E."/>
        </authorList>
    </citation>
    <scope>NUCLEOTIDE SEQUENCE [LARGE SCALE GENOMIC DNA]</scope>
    <source>
        <strain evidence="12 13">PB189-T1-4</strain>
    </source>
</reference>
<evidence type="ECO:0000256" key="10">
    <source>
        <dbReference type="HAMAP-Rule" id="MF_00165"/>
    </source>
</evidence>
<evidence type="ECO:0000256" key="4">
    <source>
        <dbReference type="ARBA" id="ARBA00022679"/>
    </source>
</evidence>
<keyword evidence="5 10" id="KW-0545">Nucleotide biosynthesis</keyword>
<dbReference type="InterPro" id="IPR018094">
    <property type="entry name" value="Thymidylate_kinase"/>
</dbReference>
<dbReference type="PANTHER" id="PTHR10344:SF4">
    <property type="entry name" value="UMP-CMP KINASE 2, MITOCHONDRIAL"/>
    <property type="match status" value="1"/>
</dbReference>
<dbReference type="HAMAP" id="MF_00165">
    <property type="entry name" value="Thymidylate_kinase"/>
    <property type="match status" value="1"/>
</dbReference>
<dbReference type="EC" id="2.7.4.9" evidence="2 10"/>
<keyword evidence="8 10" id="KW-0067">ATP-binding</keyword>
<evidence type="ECO:0000313" key="13">
    <source>
        <dbReference type="Proteomes" id="UP000004431"/>
    </source>
</evidence>
<evidence type="ECO:0000259" key="11">
    <source>
        <dbReference type="Pfam" id="PF02223"/>
    </source>
</evidence>
<gene>
    <name evidence="10 12" type="primary">tmk</name>
    <name evidence="12" type="ORF">HMPREF9248_0488</name>
</gene>
<comment type="function">
    <text evidence="10">Phosphorylation of dTMP to form dTDP in both de novo and salvage pathways of dTTP synthesis.</text>
</comment>
<comment type="catalytic activity">
    <reaction evidence="9 10">
        <text>dTMP + ATP = dTDP + ADP</text>
        <dbReference type="Rhea" id="RHEA:13517"/>
        <dbReference type="ChEBI" id="CHEBI:30616"/>
        <dbReference type="ChEBI" id="CHEBI:58369"/>
        <dbReference type="ChEBI" id="CHEBI:63528"/>
        <dbReference type="ChEBI" id="CHEBI:456216"/>
        <dbReference type="EC" id="2.7.4.9"/>
    </reaction>
</comment>
<dbReference type="PANTHER" id="PTHR10344">
    <property type="entry name" value="THYMIDYLATE KINASE"/>
    <property type="match status" value="1"/>
</dbReference>
<sequence>MFITFEGIDGCGKTTQVKRLVSAFRRAGNKVVSLREPGGTTISEAIRSMVLNPAMSSMCNETELLLYEAARAQLVREVIEPALARDVVVVCDRYADSTFAYQYAARGLDKELVCRANELGSCGVVPDITIVLDMDVDTAYRRATAQSCDRLEQEGREFQTRVRNGYIELARLYPERVHLIGGDDTPQAVFNRICVVLGECKKAAALL</sequence>
<dbReference type="CDD" id="cd01672">
    <property type="entry name" value="TMPK"/>
    <property type="match status" value="1"/>
</dbReference>
<evidence type="ECO:0000256" key="9">
    <source>
        <dbReference type="ARBA" id="ARBA00048743"/>
    </source>
</evidence>
<feature type="domain" description="Thymidylate kinase-like" evidence="11">
    <location>
        <begin position="5"/>
        <end position="193"/>
    </location>
</feature>
<organism evidence="12 13">
    <name type="scientific">Fannyhessea vaginae PB189-T1-4</name>
    <dbReference type="NCBI Taxonomy" id="866774"/>
    <lineage>
        <taxon>Bacteria</taxon>
        <taxon>Bacillati</taxon>
        <taxon>Actinomycetota</taxon>
        <taxon>Coriobacteriia</taxon>
        <taxon>Coriobacteriales</taxon>
        <taxon>Atopobiaceae</taxon>
        <taxon>Fannyhessea</taxon>
    </lineage>
</organism>
<dbReference type="GO" id="GO:0004798">
    <property type="term" value="F:dTMP kinase activity"/>
    <property type="evidence" value="ECO:0007669"/>
    <property type="project" value="UniProtKB-EC"/>
</dbReference>
<dbReference type="SUPFAM" id="SSF52540">
    <property type="entry name" value="P-loop containing nucleoside triphosphate hydrolases"/>
    <property type="match status" value="1"/>
</dbReference>
<dbReference type="InterPro" id="IPR039430">
    <property type="entry name" value="Thymidylate_kin-like_dom"/>
</dbReference>
<comment type="similarity">
    <text evidence="1 10">Belongs to the thymidylate kinase family.</text>
</comment>
<proteinExistence type="inferred from homology"/>
<evidence type="ECO:0000313" key="12">
    <source>
        <dbReference type="EMBL" id="EFL43855.1"/>
    </source>
</evidence>
<evidence type="ECO:0000256" key="6">
    <source>
        <dbReference type="ARBA" id="ARBA00022741"/>
    </source>
</evidence>
<evidence type="ECO:0000256" key="5">
    <source>
        <dbReference type="ARBA" id="ARBA00022727"/>
    </source>
</evidence>
<evidence type="ECO:0000256" key="1">
    <source>
        <dbReference type="ARBA" id="ARBA00009776"/>
    </source>
</evidence>
<feature type="binding site" evidence="10">
    <location>
        <begin position="7"/>
        <end position="14"/>
    </location>
    <ligand>
        <name>ATP</name>
        <dbReference type="ChEBI" id="CHEBI:30616"/>
    </ligand>
</feature>
<accession>A0ABP2IXQ7</accession>
<dbReference type="Proteomes" id="UP000004431">
    <property type="component" value="Unassembled WGS sequence"/>
</dbReference>
<evidence type="ECO:0000256" key="7">
    <source>
        <dbReference type="ARBA" id="ARBA00022777"/>
    </source>
</evidence>
<evidence type="ECO:0000256" key="3">
    <source>
        <dbReference type="ARBA" id="ARBA00017144"/>
    </source>
</evidence>
<keyword evidence="13" id="KW-1185">Reference proteome</keyword>
<name>A0ABP2IXQ7_9ACTN</name>
<dbReference type="InterPro" id="IPR027417">
    <property type="entry name" value="P-loop_NTPase"/>
</dbReference>
<dbReference type="Pfam" id="PF02223">
    <property type="entry name" value="Thymidylate_kin"/>
    <property type="match status" value="1"/>
</dbReference>
<evidence type="ECO:0000256" key="8">
    <source>
        <dbReference type="ARBA" id="ARBA00022840"/>
    </source>
</evidence>
<evidence type="ECO:0000256" key="2">
    <source>
        <dbReference type="ARBA" id="ARBA00012980"/>
    </source>
</evidence>
<protein>
    <recommendedName>
        <fullName evidence="3 10">Thymidylate kinase</fullName>
        <ecNumber evidence="2 10">2.7.4.9</ecNumber>
    </recommendedName>
    <alternativeName>
        <fullName evidence="10">dTMP kinase</fullName>
    </alternativeName>
</protein>
<dbReference type="InterPro" id="IPR018095">
    <property type="entry name" value="Thymidylate_kin_CS"/>
</dbReference>
<keyword evidence="7 10" id="KW-0418">Kinase</keyword>
<dbReference type="EMBL" id="AEDQ01000029">
    <property type="protein sequence ID" value="EFL43855.1"/>
    <property type="molecule type" value="Genomic_DNA"/>
</dbReference>